<evidence type="ECO:0000313" key="3">
    <source>
        <dbReference type="Proteomes" id="UP001165083"/>
    </source>
</evidence>
<feature type="compositionally biased region" description="Polar residues" evidence="1">
    <location>
        <begin position="28"/>
        <end position="41"/>
    </location>
</feature>
<evidence type="ECO:0000313" key="2">
    <source>
        <dbReference type="EMBL" id="GMF16590.1"/>
    </source>
</evidence>
<protein>
    <submittedName>
        <fullName evidence="2">Unnamed protein product</fullName>
    </submittedName>
</protein>
<reference evidence="2" key="1">
    <citation type="submission" date="2023-04" db="EMBL/GenBank/DDBJ databases">
        <title>Phytophthora lilii NBRC 32176.</title>
        <authorList>
            <person name="Ichikawa N."/>
            <person name="Sato H."/>
            <person name="Tonouchi N."/>
        </authorList>
    </citation>
    <scope>NUCLEOTIDE SEQUENCE</scope>
    <source>
        <strain evidence="2">NBRC 32176</strain>
    </source>
</reference>
<gene>
    <name evidence="2" type="ORF">Plil01_000593700</name>
</gene>
<feature type="region of interest" description="Disordered" evidence="1">
    <location>
        <begin position="27"/>
        <end position="109"/>
    </location>
</feature>
<accession>A0A9W6TNF8</accession>
<dbReference type="Proteomes" id="UP001165083">
    <property type="component" value="Unassembled WGS sequence"/>
</dbReference>
<feature type="compositionally biased region" description="Basic residues" evidence="1">
    <location>
        <begin position="55"/>
        <end position="65"/>
    </location>
</feature>
<proteinExistence type="predicted"/>
<organism evidence="2 3">
    <name type="scientific">Phytophthora lilii</name>
    <dbReference type="NCBI Taxonomy" id="2077276"/>
    <lineage>
        <taxon>Eukaryota</taxon>
        <taxon>Sar</taxon>
        <taxon>Stramenopiles</taxon>
        <taxon>Oomycota</taxon>
        <taxon>Peronosporomycetes</taxon>
        <taxon>Peronosporales</taxon>
        <taxon>Peronosporaceae</taxon>
        <taxon>Phytophthora</taxon>
    </lineage>
</organism>
<dbReference type="AlphaFoldDB" id="A0A9W6TNF8"/>
<dbReference type="OrthoDB" id="146672at2759"/>
<name>A0A9W6TNF8_9STRA</name>
<feature type="compositionally biased region" description="Low complexity" evidence="1">
    <location>
        <begin position="42"/>
        <end position="53"/>
    </location>
</feature>
<keyword evidence="3" id="KW-1185">Reference proteome</keyword>
<comment type="caution">
    <text evidence="2">The sequence shown here is derived from an EMBL/GenBank/DDBJ whole genome shotgun (WGS) entry which is preliminary data.</text>
</comment>
<evidence type="ECO:0000256" key="1">
    <source>
        <dbReference type="SAM" id="MobiDB-lite"/>
    </source>
</evidence>
<dbReference type="EMBL" id="BSXW01000256">
    <property type="protein sequence ID" value="GMF16590.1"/>
    <property type="molecule type" value="Genomic_DNA"/>
</dbReference>
<sequence>MSFLETAADDVTVAEAIAFIDSFESNHRNTGQENASNLDQTSRSSSNSGLSLSTPKRKVSRKKKSNPPGYTTQVQRRKRAELQNLRAEAQGLEEQREHPKKLSQTQHVNRDDLVTENALDCYSRDGMSSWELSVIGVDTQKRQIATSKRS</sequence>